<dbReference type="InterPro" id="IPR005467">
    <property type="entry name" value="His_kinase_dom"/>
</dbReference>
<evidence type="ECO:0000313" key="16">
    <source>
        <dbReference type="Proteomes" id="UP000431901"/>
    </source>
</evidence>
<dbReference type="Pfam" id="PF00512">
    <property type="entry name" value="HisKA"/>
    <property type="match status" value="1"/>
</dbReference>
<sequence length="480" mass="50375">MTPQAQSPTTDQAPDRRAGRTTGRAAGWGVRWRRSRLRTRLAVTTAGVMALIVAALTVGVYVAVRHEFDWQLNLTLRRQMEAWLASPEGRGRIADVAWTSSASCSLHGTTTCVQVIPAGTPAGTVGSSGMPITEDAVRIAENKPGDAYSDVVVLGARGRTLTVPIVGGAVQIAVQAQTYANSMARLRALLGGLGAAGIALAAAGGWLVARAGLSRVGRLTETAELIAATGDPHRRSELPVAGEPGRDEVARLAGAFDTMLDVLERSLAARRQLVADASHELRTPLTALRTNIDILGFGDRLTPAQRDRAVAALDGQLRSITGLVNDLVELARGKEPPALLEDVRLDELARAAVATARTHWPDVEFAVDTAPTIVTGVPARLARLVSTVLDNAAKFSPDGGTVEVRVVPGELTVRDHGPGIAAEDLPHIFDHFYRARSARALPGSGLGLAMARQIAVAHGASLDAANAPGGGTLIRLRIPD</sequence>
<evidence type="ECO:0000256" key="8">
    <source>
        <dbReference type="ARBA" id="ARBA00022989"/>
    </source>
</evidence>
<dbReference type="SMART" id="SM00387">
    <property type="entry name" value="HATPase_c"/>
    <property type="match status" value="1"/>
</dbReference>
<dbReference type="SMART" id="SM00388">
    <property type="entry name" value="HisKA"/>
    <property type="match status" value="1"/>
</dbReference>
<keyword evidence="16" id="KW-1185">Reference proteome</keyword>
<dbReference type="InterPro" id="IPR036890">
    <property type="entry name" value="HATPase_C_sf"/>
</dbReference>
<dbReference type="InterPro" id="IPR003660">
    <property type="entry name" value="HAMP_dom"/>
</dbReference>
<feature type="transmembrane region" description="Helical" evidence="12">
    <location>
        <begin position="41"/>
        <end position="64"/>
    </location>
</feature>
<evidence type="ECO:0000256" key="11">
    <source>
        <dbReference type="SAM" id="MobiDB-lite"/>
    </source>
</evidence>
<reference evidence="15 16" key="1">
    <citation type="submission" date="2019-12" db="EMBL/GenBank/DDBJ databases">
        <title>Nocardia macrotermitis sp. nov. and Nocardia aurantia sp. nov., isolated from the gut of the fungus growing-termite Macrotermes natalensis.</title>
        <authorList>
            <person name="Christine B."/>
            <person name="Rene B."/>
        </authorList>
    </citation>
    <scope>NUCLEOTIDE SEQUENCE [LARGE SCALE GENOMIC DNA]</scope>
    <source>
        <strain evidence="15 16">DSM 102126</strain>
    </source>
</reference>
<dbReference type="Pfam" id="PF02518">
    <property type="entry name" value="HATPase_c"/>
    <property type="match status" value="1"/>
</dbReference>
<dbReference type="Gene3D" id="1.10.287.130">
    <property type="match status" value="1"/>
</dbReference>
<evidence type="ECO:0000256" key="12">
    <source>
        <dbReference type="SAM" id="Phobius"/>
    </source>
</evidence>
<dbReference type="EMBL" id="WUTW01000002">
    <property type="protein sequence ID" value="MXQ64564.1"/>
    <property type="molecule type" value="Genomic_DNA"/>
</dbReference>
<dbReference type="PRINTS" id="PR00344">
    <property type="entry name" value="BCTRLSENSOR"/>
</dbReference>
<keyword evidence="4" id="KW-0597">Phosphoprotein</keyword>
<keyword evidence="7" id="KW-0418">Kinase</keyword>
<dbReference type="Gene3D" id="3.30.565.10">
    <property type="entry name" value="Histidine kinase-like ATPase, C-terminal domain"/>
    <property type="match status" value="1"/>
</dbReference>
<dbReference type="InterPro" id="IPR036097">
    <property type="entry name" value="HisK_dim/P_sf"/>
</dbReference>
<dbReference type="Gene3D" id="6.10.340.10">
    <property type="match status" value="1"/>
</dbReference>
<keyword evidence="5" id="KW-0808">Transferase</keyword>
<keyword evidence="6 12" id="KW-0812">Transmembrane</keyword>
<dbReference type="CDD" id="cd00075">
    <property type="entry name" value="HATPase"/>
    <property type="match status" value="1"/>
</dbReference>
<evidence type="ECO:0000256" key="7">
    <source>
        <dbReference type="ARBA" id="ARBA00022777"/>
    </source>
</evidence>
<feature type="domain" description="Histidine kinase" evidence="13">
    <location>
        <begin position="276"/>
        <end position="480"/>
    </location>
</feature>
<keyword evidence="9" id="KW-0902">Two-component regulatory system</keyword>
<evidence type="ECO:0000256" key="5">
    <source>
        <dbReference type="ARBA" id="ARBA00022679"/>
    </source>
</evidence>
<accession>A0A6I4WBZ6</accession>
<proteinExistence type="predicted"/>
<dbReference type="GO" id="GO:0000155">
    <property type="term" value="F:phosphorelay sensor kinase activity"/>
    <property type="evidence" value="ECO:0007669"/>
    <property type="project" value="InterPro"/>
</dbReference>
<dbReference type="InterPro" id="IPR050428">
    <property type="entry name" value="TCS_sensor_his_kinase"/>
</dbReference>
<organism evidence="15 16">
    <name type="scientific">Actinomadura rayongensis</name>
    <dbReference type="NCBI Taxonomy" id="1429076"/>
    <lineage>
        <taxon>Bacteria</taxon>
        <taxon>Bacillati</taxon>
        <taxon>Actinomycetota</taxon>
        <taxon>Actinomycetes</taxon>
        <taxon>Streptosporangiales</taxon>
        <taxon>Thermomonosporaceae</taxon>
        <taxon>Actinomadura</taxon>
    </lineage>
</organism>
<evidence type="ECO:0000259" key="14">
    <source>
        <dbReference type="PROSITE" id="PS50885"/>
    </source>
</evidence>
<evidence type="ECO:0000256" key="3">
    <source>
        <dbReference type="ARBA" id="ARBA00012438"/>
    </source>
</evidence>
<dbReference type="AlphaFoldDB" id="A0A6I4WBZ6"/>
<dbReference type="CDD" id="cd00082">
    <property type="entry name" value="HisKA"/>
    <property type="match status" value="1"/>
</dbReference>
<protein>
    <recommendedName>
        <fullName evidence="3">histidine kinase</fullName>
        <ecNumber evidence="3">2.7.13.3</ecNumber>
    </recommendedName>
</protein>
<comment type="caution">
    <text evidence="15">The sequence shown here is derived from an EMBL/GenBank/DDBJ whole genome shotgun (WGS) entry which is preliminary data.</text>
</comment>
<dbReference type="SMART" id="SM00304">
    <property type="entry name" value="HAMP"/>
    <property type="match status" value="1"/>
</dbReference>
<comment type="catalytic activity">
    <reaction evidence="1">
        <text>ATP + protein L-histidine = ADP + protein N-phospho-L-histidine.</text>
        <dbReference type="EC" id="2.7.13.3"/>
    </reaction>
</comment>
<dbReference type="PROSITE" id="PS50885">
    <property type="entry name" value="HAMP"/>
    <property type="match status" value="1"/>
</dbReference>
<evidence type="ECO:0000256" key="9">
    <source>
        <dbReference type="ARBA" id="ARBA00023012"/>
    </source>
</evidence>
<dbReference type="SUPFAM" id="SSF55874">
    <property type="entry name" value="ATPase domain of HSP90 chaperone/DNA topoisomerase II/histidine kinase"/>
    <property type="match status" value="1"/>
</dbReference>
<evidence type="ECO:0000259" key="13">
    <source>
        <dbReference type="PROSITE" id="PS50109"/>
    </source>
</evidence>
<evidence type="ECO:0000256" key="4">
    <source>
        <dbReference type="ARBA" id="ARBA00022553"/>
    </source>
</evidence>
<dbReference type="PROSITE" id="PS50109">
    <property type="entry name" value="HIS_KIN"/>
    <property type="match status" value="1"/>
</dbReference>
<gene>
    <name evidence="15" type="ORF">GQ466_11000</name>
</gene>
<evidence type="ECO:0000256" key="6">
    <source>
        <dbReference type="ARBA" id="ARBA00022692"/>
    </source>
</evidence>
<feature type="domain" description="HAMP" evidence="14">
    <location>
        <begin position="210"/>
        <end position="268"/>
    </location>
</feature>
<dbReference type="Pfam" id="PF00672">
    <property type="entry name" value="HAMP"/>
    <property type="match status" value="1"/>
</dbReference>
<evidence type="ECO:0000256" key="2">
    <source>
        <dbReference type="ARBA" id="ARBA00004236"/>
    </source>
</evidence>
<keyword evidence="8 12" id="KW-1133">Transmembrane helix</keyword>
<dbReference type="CDD" id="cd06225">
    <property type="entry name" value="HAMP"/>
    <property type="match status" value="1"/>
</dbReference>
<dbReference type="EC" id="2.7.13.3" evidence="3"/>
<feature type="transmembrane region" description="Helical" evidence="12">
    <location>
        <begin position="188"/>
        <end position="209"/>
    </location>
</feature>
<dbReference type="Proteomes" id="UP000431901">
    <property type="component" value="Unassembled WGS sequence"/>
</dbReference>
<feature type="compositionally biased region" description="Polar residues" evidence="11">
    <location>
        <begin position="1"/>
        <end position="12"/>
    </location>
</feature>
<evidence type="ECO:0000256" key="1">
    <source>
        <dbReference type="ARBA" id="ARBA00000085"/>
    </source>
</evidence>
<keyword evidence="10 12" id="KW-0472">Membrane</keyword>
<feature type="region of interest" description="Disordered" evidence="11">
    <location>
        <begin position="1"/>
        <end position="25"/>
    </location>
</feature>
<evidence type="ECO:0000256" key="10">
    <source>
        <dbReference type="ARBA" id="ARBA00023136"/>
    </source>
</evidence>
<dbReference type="InterPro" id="IPR003594">
    <property type="entry name" value="HATPase_dom"/>
</dbReference>
<dbReference type="InterPro" id="IPR004358">
    <property type="entry name" value="Sig_transdc_His_kin-like_C"/>
</dbReference>
<dbReference type="GO" id="GO:0005886">
    <property type="term" value="C:plasma membrane"/>
    <property type="evidence" value="ECO:0007669"/>
    <property type="project" value="UniProtKB-SubCell"/>
</dbReference>
<comment type="subcellular location">
    <subcellularLocation>
        <location evidence="2">Cell membrane</location>
    </subcellularLocation>
</comment>
<dbReference type="PANTHER" id="PTHR45436:SF5">
    <property type="entry name" value="SENSOR HISTIDINE KINASE TRCS"/>
    <property type="match status" value="1"/>
</dbReference>
<dbReference type="SUPFAM" id="SSF47384">
    <property type="entry name" value="Homodimeric domain of signal transducing histidine kinase"/>
    <property type="match status" value="1"/>
</dbReference>
<dbReference type="OrthoDB" id="9786919at2"/>
<name>A0A6I4WBZ6_9ACTN</name>
<evidence type="ECO:0000313" key="15">
    <source>
        <dbReference type="EMBL" id="MXQ64564.1"/>
    </source>
</evidence>
<dbReference type="PANTHER" id="PTHR45436">
    <property type="entry name" value="SENSOR HISTIDINE KINASE YKOH"/>
    <property type="match status" value="1"/>
</dbReference>
<dbReference type="InterPro" id="IPR003661">
    <property type="entry name" value="HisK_dim/P_dom"/>
</dbReference>